<organism evidence="1">
    <name type="scientific">Arion vulgaris</name>
    <dbReference type="NCBI Taxonomy" id="1028688"/>
    <lineage>
        <taxon>Eukaryota</taxon>
        <taxon>Metazoa</taxon>
        <taxon>Spiralia</taxon>
        <taxon>Lophotrochozoa</taxon>
        <taxon>Mollusca</taxon>
        <taxon>Gastropoda</taxon>
        <taxon>Heterobranchia</taxon>
        <taxon>Euthyneura</taxon>
        <taxon>Panpulmonata</taxon>
        <taxon>Eupulmonata</taxon>
        <taxon>Stylommatophora</taxon>
        <taxon>Helicina</taxon>
        <taxon>Arionoidea</taxon>
        <taxon>Arionidae</taxon>
        <taxon>Arion</taxon>
    </lineage>
</organism>
<name>A0A0B6YE70_9EUPU</name>
<protein>
    <submittedName>
        <fullName evidence="1">Uncharacterized protein</fullName>
    </submittedName>
</protein>
<feature type="non-terminal residue" evidence="1">
    <location>
        <position position="75"/>
    </location>
</feature>
<feature type="non-terminal residue" evidence="1">
    <location>
        <position position="1"/>
    </location>
</feature>
<dbReference type="AlphaFoldDB" id="A0A0B6YE70"/>
<evidence type="ECO:0000313" key="1">
    <source>
        <dbReference type="EMBL" id="CEK54444.1"/>
    </source>
</evidence>
<sequence length="75" mass="8242">SSRCVFTIDKYVDPPNISIADNGQILVAVYDGSNVFRSWNIDNFSLLCETHISEISVHKDNSILITSAVSGQNVL</sequence>
<gene>
    <name evidence="1" type="primary">ORF22821</name>
</gene>
<accession>A0A0B6YE70</accession>
<proteinExistence type="predicted"/>
<reference evidence="1" key="1">
    <citation type="submission" date="2014-12" db="EMBL/GenBank/DDBJ databases">
        <title>Insight into the proteome of Arion vulgaris.</title>
        <authorList>
            <person name="Aradska J."/>
            <person name="Bulat T."/>
            <person name="Smidak R."/>
            <person name="Sarate P."/>
            <person name="Gangsoo J."/>
            <person name="Sialana F."/>
            <person name="Bilban M."/>
            <person name="Lubec G."/>
        </authorList>
    </citation>
    <scope>NUCLEOTIDE SEQUENCE</scope>
    <source>
        <tissue evidence="1">Skin</tissue>
    </source>
</reference>
<dbReference type="EMBL" id="HACG01007579">
    <property type="protein sequence ID" value="CEK54444.1"/>
    <property type="molecule type" value="Transcribed_RNA"/>
</dbReference>